<dbReference type="Gene3D" id="3.30.1460.10">
    <property type="match status" value="1"/>
</dbReference>
<accession>A0ABV5V6A8</accession>
<organism evidence="5 6">
    <name type="scientific">Ornithinimicrobium kibberense</name>
    <dbReference type="NCBI Taxonomy" id="282060"/>
    <lineage>
        <taxon>Bacteria</taxon>
        <taxon>Bacillati</taxon>
        <taxon>Actinomycetota</taxon>
        <taxon>Actinomycetes</taxon>
        <taxon>Micrococcales</taxon>
        <taxon>Ornithinimicrobiaceae</taxon>
        <taxon>Ornithinimicrobium</taxon>
    </lineage>
</organism>
<proteinExistence type="predicted"/>
<reference evidence="5 6" key="1">
    <citation type="submission" date="2024-09" db="EMBL/GenBank/DDBJ databases">
        <authorList>
            <person name="Sun Q."/>
            <person name="Mori K."/>
        </authorList>
    </citation>
    <scope>NUCLEOTIDE SEQUENCE [LARGE SCALE GENOMIC DNA]</scope>
    <source>
        <strain evidence="5 6">JCM 12763</strain>
    </source>
</reference>
<feature type="domain" description="TY-Chap C-terminal" evidence="4">
    <location>
        <begin position="324"/>
        <end position="414"/>
    </location>
</feature>
<dbReference type="InterPro" id="IPR054343">
    <property type="entry name" value="TY-Chap_M"/>
</dbReference>
<evidence type="ECO:0000259" key="4">
    <source>
        <dbReference type="Pfam" id="PF22554"/>
    </source>
</evidence>
<evidence type="ECO:0000313" key="5">
    <source>
        <dbReference type="EMBL" id="MFB9733319.1"/>
    </source>
</evidence>
<evidence type="ECO:0000259" key="2">
    <source>
        <dbReference type="Pfam" id="PF22551"/>
    </source>
</evidence>
<evidence type="ECO:0000259" key="3">
    <source>
        <dbReference type="Pfam" id="PF22552"/>
    </source>
</evidence>
<protein>
    <submittedName>
        <fullName evidence="5">YbjN domain-containing protein</fullName>
    </submittedName>
</protein>
<dbReference type="Proteomes" id="UP001589613">
    <property type="component" value="Unassembled WGS sequence"/>
</dbReference>
<keyword evidence="6" id="KW-1185">Reference proteome</keyword>
<feature type="domain" description="TY-Chap central" evidence="2">
    <location>
        <begin position="157"/>
        <end position="284"/>
    </location>
</feature>
<dbReference type="Pfam" id="PF22551">
    <property type="entry name" value="TY-Chap1"/>
    <property type="match status" value="1"/>
</dbReference>
<evidence type="ECO:0000313" key="6">
    <source>
        <dbReference type="Proteomes" id="UP001589613"/>
    </source>
</evidence>
<dbReference type="EMBL" id="JBHMAX010000028">
    <property type="protein sequence ID" value="MFB9733319.1"/>
    <property type="molecule type" value="Genomic_DNA"/>
</dbReference>
<sequence length="422" mass="45677">MDGFDLDRATEVGWAGFLTRLAAHLATATEPLRITPYGAGSESAPALEVRPDGEVLHAELRIPEGRPALDEQNRRHLGSLGWREESPTAYLLERPRTHAHLLAAVVSDTLRHVVGAPHPAFLDAGSLTIAPPDPADDVAVRPEIDLDEPVRVTTPAELRQAVETTLHATMGHPPRRDADGDVPIVFGTTLVYVRTADAQPVVSIFAILVQDVADLEAARREVGILNRESVFAKFHLVGRQVVASVAIPSLPFVPRHLVGMIELMGRELDRLDDALAVRVQGRRWIDVMTGRGPGGVETASATPDTRDGTGGQEEGDLGSGQAPDGLPEELLTLLNLDREGPVPLEPALVADVCHHDRALILRFIRIAEERTISGRGAVDEAREAGDVERARAATEELHRWQSSVRDLRAALRHVVTFGQAEG</sequence>
<comment type="caution">
    <text evidence="5">The sequence shown here is derived from an EMBL/GenBank/DDBJ whole genome shotgun (WGS) entry which is preliminary data.</text>
</comment>
<dbReference type="InterPro" id="IPR054344">
    <property type="entry name" value="TY-Chap_N"/>
</dbReference>
<dbReference type="Pfam" id="PF22552">
    <property type="entry name" value="TY-Chap3"/>
    <property type="match status" value="1"/>
</dbReference>
<feature type="region of interest" description="Disordered" evidence="1">
    <location>
        <begin position="290"/>
        <end position="324"/>
    </location>
</feature>
<dbReference type="InterPro" id="IPR054342">
    <property type="entry name" value="TY-Chap_C"/>
</dbReference>
<gene>
    <name evidence="5" type="ORF">ACFFN0_14825</name>
</gene>
<dbReference type="Pfam" id="PF22554">
    <property type="entry name" value="Chap-C"/>
    <property type="match status" value="1"/>
</dbReference>
<dbReference type="RefSeq" id="WP_141338644.1">
    <property type="nucleotide sequence ID" value="NZ_JBHMAX010000028.1"/>
</dbReference>
<evidence type="ECO:0000256" key="1">
    <source>
        <dbReference type="SAM" id="MobiDB-lite"/>
    </source>
</evidence>
<name>A0ABV5V6A8_9MICO</name>
<feature type="domain" description="TY-Chap N-terminal" evidence="3">
    <location>
        <begin position="13"/>
        <end position="122"/>
    </location>
</feature>